<dbReference type="Proteomes" id="UP000561459">
    <property type="component" value="Unassembled WGS sequence"/>
</dbReference>
<feature type="domain" description="XdhC- CoxI" evidence="1">
    <location>
        <begin position="36"/>
        <end position="101"/>
    </location>
</feature>
<comment type="caution">
    <text evidence="3">The sequence shown here is derived from an EMBL/GenBank/DDBJ whole genome shotgun (WGS) entry which is preliminary data.</text>
</comment>
<dbReference type="Gene3D" id="3.40.50.720">
    <property type="entry name" value="NAD(P)-binding Rossmann-like Domain"/>
    <property type="match status" value="1"/>
</dbReference>
<accession>A0A7W6C6Q5</accession>
<evidence type="ECO:0000259" key="2">
    <source>
        <dbReference type="Pfam" id="PF13478"/>
    </source>
</evidence>
<proteinExistence type="predicted"/>
<organism evidence="3 4">
    <name type="scientific">Novosphingobium fluoreni</name>
    <dbReference type="NCBI Taxonomy" id="1391222"/>
    <lineage>
        <taxon>Bacteria</taxon>
        <taxon>Pseudomonadati</taxon>
        <taxon>Pseudomonadota</taxon>
        <taxon>Alphaproteobacteria</taxon>
        <taxon>Sphingomonadales</taxon>
        <taxon>Sphingomonadaceae</taxon>
        <taxon>Novosphingobium</taxon>
    </lineage>
</organism>
<dbReference type="PANTHER" id="PTHR30388:SF4">
    <property type="entry name" value="MOLYBDENUM COFACTOR INSERTION CHAPERONE PAOD"/>
    <property type="match status" value="1"/>
</dbReference>
<feature type="domain" description="XdhC Rossmann" evidence="2">
    <location>
        <begin position="182"/>
        <end position="322"/>
    </location>
</feature>
<dbReference type="InterPro" id="IPR003777">
    <property type="entry name" value="XdhC_CoxI"/>
</dbReference>
<dbReference type="EMBL" id="JACIDY010000002">
    <property type="protein sequence ID" value="MBB3939402.1"/>
    <property type="molecule type" value="Genomic_DNA"/>
</dbReference>
<dbReference type="Pfam" id="PF13478">
    <property type="entry name" value="XdhC_C"/>
    <property type="match status" value="1"/>
</dbReference>
<sequence>MLSPPDAAPDNPLLAGADWPTFGWSDDIRPALAKAVADGQAAALATLYKVEGSAPRGPGAQMLFVGNVATGYFSGDCIEGDVAGHARQVLADGVPQRLHYGMGSPWIDIRLRCGGALHVLVERLLPDSPAVHALLNEGAGRRPCIWRTDGVRQELGDGDLPLLSLQEEPFALARRYDPARRLVVTGGDPGALALARLAMDARFETVLIRPHGPHTPPPFPVSRYMREPIEQALDVTGLDRWTAYVGATHEDEHDLAGCLSALRGDTAYVAMIGAKSRAPARLAALQAAGASEAELARLHLSPGVSGLGKAPWEVATGILAEVMQALNPARERA</sequence>
<evidence type="ECO:0000313" key="4">
    <source>
        <dbReference type="Proteomes" id="UP000561459"/>
    </source>
</evidence>
<evidence type="ECO:0000313" key="3">
    <source>
        <dbReference type="EMBL" id="MBB3939402.1"/>
    </source>
</evidence>
<dbReference type="Pfam" id="PF02625">
    <property type="entry name" value="XdhC_CoxI"/>
    <property type="match status" value="1"/>
</dbReference>
<reference evidence="3 4" key="1">
    <citation type="submission" date="2020-08" db="EMBL/GenBank/DDBJ databases">
        <title>Genomic Encyclopedia of Type Strains, Phase IV (KMG-IV): sequencing the most valuable type-strain genomes for metagenomic binning, comparative biology and taxonomic classification.</title>
        <authorList>
            <person name="Goeker M."/>
        </authorList>
    </citation>
    <scope>NUCLEOTIDE SEQUENCE [LARGE SCALE GENOMIC DNA]</scope>
    <source>
        <strain evidence="3 4">DSM 27568</strain>
    </source>
</reference>
<dbReference type="RefSeq" id="WP_183616177.1">
    <property type="nucleotide sequence ID" value="NZ_JACIDY010000002.1"/>
</dbReference>
<dbReference type="AlphaFoldDB" id="A0A7W6C6Q5"/>
<protein>
    <submittedName>
        <fullName evidence="3">Xanthine dehydrogenase accessory factor</fullName>
    </submittedName>
</protein>
<dbReference type="InterPro" id="IPR027051">
    <property type="entry name" value="XdhC_Rossmann_dom"/>
</dbReference>
<gene>
    <name evidence="3" type="ORF">GGR39_001042</name>
</gene>
<evidence type="ECO:0000259" key="1">
    <source>
        <dbReference type="Pfam" id="PF02625"/>
    </source>
</evidence>
<keyword evidence="4" id="KW-1185">Reference proteome</keyword>
<dbReference type="PANTHER" id="PTHR30388">
    <property type="entry name" value="ALDEHYDE OXIDOREDUCTASE MOLYBDENUM COFACTOR ASSEMBLY PROTEIN"/>
    <property type="match status" value="1"/>
</dbReference>
<dbReference type="InterPro" id="IPR052698">
    <property type="entry name" value="MoCofactor_Util/Proc"/>
</dbReference>
<name>A0A7W6C6Q5_9SPHN</name>